<protein>
    <recommendedName>
        <fullName evidence="12">C2H2-type domain-containing protein</fullName>
    </recommendedName>
</protein>
<evidence type="ECO:0000313" key="13">
    <source>
        <dbReference type="EMBL" id="CAH0098521.1"/>
    </source>
</evidence>
<comment type="caution">
    <text evidence="13">The sequence shown here is derived from an EMBL/GenBank/DDBJ whole genome shotgun (WGS) entry which is preliminary data.</text>
</comment>
<dbReference type="PANTHER" id="PTHR14196">
    <property type="entry name" value="ODD-SKIPPED - RELATED"/>
    <property type="match status" value="1"/>
</dbReference>
<feature type="compositionally biased region" description="Low complexity" evidence="11">
    <location>
        <begin position="52"/>
        <end position="61"/>
    </location>
</feature>
<keyword evidence="14" id="KW-1185">Reference proteome</keyword>
<feature type="compositionally biased region" description="Gly residues" evidence="11">
    <location>
        <begin position="62"/>
        <end position="71"/>
    </location>
</feature>
<accession>A0A8J2RA48</accession>
<keyword evidence="2" id="KW-0479">Metal-binding</keyword>
<evidence type="ECO:0000256" key="1">
    <source>
        <dbReference type="ARBA" id="ARBA00004123"/>
    </source>
</evidence>
<dbReference type="OrthoDB" id="6077919at2759"/>
<dbReference type="GO" id="GO:0005634">
    <property type="term" value="C:nucleus"/>
    <property type="evidence" value="ECO:0007669"/>
    <property type="project" value="UniProtKB-SubCell"/>
</dbReference>
<evidence type="ECO:0000256" key="2">
    <source>
        <dbReference type="ARBA" id="ARBA00022723"/>
    </source>
</evidence>
<feature type="region of interest" description="Disordered" evidence="11">
    <location>
        <begin position="380"/>
        <end position="400"/>
    </location>
</feature>
<evidence type="ECO:0000256" key="4">
    <source>
        <dbReference type="ARBA" id="ARBA00022771"/>
    </source>
</evidence>
<feature type="compositionally biased region" description="Basic residues" evidence="11">
    <location>
        <begin position="74"/>
        <end position="94"/>
    </location>
</feature>
<dbReference type="SMART" id="SM00355">
    <property type="entry name" value="ZnF_C2H2"/>
    <property type="match status" value="2"/>
</dbReference>
<evidence type="ECO:0000256" key="6">
    <source>
        <dbReference type="ARBA" id="ARBA00023015"/>
    </source>
</evidence>
<keyword evidence="5" id="KW-0862">Zinc</keyword>
<feature type="domain" description="C2H2-type" evidence="12">
    <location>
        <begin position="697"/>
        <end position="724"/>
    </location>
</feature>
<dbReference type="AlphaFoldDB" id="A0A8J2RA48"/>
<feature type="compositionally biased region" description="Polar residues" evidence="11">
    <location>
        <begin position="469"/>
        <end position="492"/>
    </location>
</feature>
<feature type="compositionally biased region" description="Polar residues" evidence="11">
    <location>
        <begin position="208"/>
        <end position="217"/>
    </location>
</feature>
<dbReference type="Proteomes" id="UP000789390">
    <property type="component" value="Unassembled WGS sequence"/>
</dbReference>
<dbReference type="Gene3D" id="3.30.160.60">
    <property type="entry name" value="Classic Zinc Finger"/>
    <property type="match status" value="2"/>
</dbReference>
<keyword evidence="4 10" id="KW-0863">Zinc-finger</keyword>
<feature type="compositionally biased region" description="Polar residues" evidence="11">
    <location>
        <begin position="441"/>
        <end position="454"/>
    </location>
</feature>
<dbReference type="InterPro" id="IPR013087">
    <property type="entry name" value="Znf_C2H2_type"/>
</dbReference>
<feature type="compositionally biased region" description="Polar residues" evidence="11">
    <location>
        <begin position="161"/>
        <end position="173"/>
    </location>
</feature>
<feature type="region of interest" description="Disordered" evidence="11">
    <location>
        <begin position="423"/>
        <end position="511"/>
    </location>
</feature>
<dbReference type="GO" id="GO:0048619">
    <property type="term" value="P:embryonic hindgut morphogenesis"/>
    <property type="evidence" value="ECO:0007669"/>
    <property type="project" value="TreeGrafter"/>
</dbReference>
<feature type="compositionally biased region" description="Basic residues" evidence="11">
    <location>
        <begin position="185"/>
        <end position="196"/>
    </location>
</feature>
<evidence type="ECO:0000256" key="3">
    <source>
        <dbReference type="ARBA" id="ARBA00022737"/>
    </source>
</evidence>
<evidence type="ECO:0000256" key="9">
    <source>
        <dbReference type="ARBA" id="ARBA00023242"/>
    </source>
</evidence>
<feature type="compositionally biased region" description="Low complexity" evidence="11">
    <location>
        <begin position="112"/>
        <end position="132"/>
    </location>
</feature>
<keyword evidence="9" id="KW-0539">Nucleus</keyword>
<feature type="compositionally biased region" description="Low complexity" evidence="11">
    <location>
        <begin position="583"/>
        <end position="604"/>
    </location>
</feature>
<dbReference type="FunFam" id="3.30.160.60:FF:001385">
    <property type="entry name" value="zinc finger protein 774"/>
    <property type="match status" value="1"/>
</dbReference>
<feature type="compositionally biased region" description="Basic residues" evidence="11">
    <location>
        <begin position="621"/>
        <end position="632"/>
    </location>
</feature>
<evidence type="ECO:0000313" key="14">
    <source>
        <dbReference type="Proteomes" id="UP000789390"/>
    </source>
</evidence>
<dbReference type="GO" id="GO:0008270">
    <property type="term" value="F:zinc ion binding"/>
    <property type="evidence" value="ECO:0007669"/>
    <property type="project" value="UniProtKB-KW"/>
</dbReference>
<dbReference type="PANTHER" id="PTHR14196:SF10">
    <property type="entry name" value="C2H2-TYPE DOMAIN-CONTAINING PROTEIN"/>
    <property type="match status" value="1"/>
</dbReference>
<evidence type="ECO:0000256" key="7">
    <source>
        <dbReference type="ARBA" id="ARBA00023125"/>
    </source>
</evidence>
<gene>
    <name evidence="13" type="ORF">DGAL_LOCUS605</name>
</gene>
<dbReference type="PROSITE" id="PS50157">
    <property type="entry name" value="ZINC_FINGER_C2H2_2"/>
    <property type="match status" value="2"/>
</dbReference>
<feature type="region of interest" description="Disordered" evidence="11">
    <location>
        <begin position="581"/>
        <end position="633"/>
    </location>
</feature>
<keyword evidence="6" id="KW-0805">Transcription regulation</keyword>
<keyword evidence="8" id="KW-0804">Transcription</keyword>
<feature type="region of interest" description="Disordered" evidence="11">
    <location>
        <begin position="47"/>
        <end position="231"/>
    </location>
</feature>
<dbReference type="InterPro" id="IPR036236">
    <property type="entry name" value="Znf_C2H2_sf"/>
</dbReference>
<evidence type="ECO:0000256" key="11">
    <source>
        <dbReference type="SAM" id="MobiDB-lite"/>
    </source>
</evidence>
<feature type="domain" description="C2H2-type" evidence="12">
    <location>
        <begin position="669"/>
        <end position="696"/>
    </location>
</feature>
<dbReference type="EMBL" id="CAKKLH010000002">
    <property type="protein sequence ID" value="CAH0098521.1"/>
    <property type="molecule type" value="Genomic_DNA"/>
</dbReference>
<keyword evidence="7" id="KW-0238">DNA-binding</keyword>
<dbReference type="PROSITE" id="PS00028">
    <property type="entry name" value="ZINC_FINGER_C2H2_1"/>
    <property type="match status" value="2"/>
</dbReference>
<evidence type="ECO:0000256" key="8">
    <source>
        <dbReference type="ARBA" id="ARBA00023163"/>
    </source>
</evidence>
<proteinExistence type="predicted"/>
<dbReference type="InterPro" id="IPR050717">
    <property type="entry name" value="C2H2-ZF_Transcription_Reg"/>
</dbReference>
<evidence type="ECO:0000256" key="5">
    <source>
        <dbReference type="ARBA" id="ARBA00022833"/>
    </source>
</evidence>
<dbReference type="GO" id="GO:0000981">
    <property type="term" value="F:DNA-binding transcription factor activity, RNA polymerase II-specific"/>
    <property type="evidence" value="ECO:0007669"/>
    <property type="project" value="TreeGrafter"/>
</dbReference>
<keyword evidence="3" id="KW-0677">Repeat</keyword>
<name>A0A8J2RA48_9CRUS</name>
<dbReference type="Pfam" id="PF00096">
    <property type="entry name" value="zf-C2H2"/>
    <property type="match status" value="2"/>
</dbReference>
<evidence type="ECO:0000256" key="10">
    <source>
        <dbReference type="PROSITE-ProRule" id="PRU00042"/>
    </source>
</evidence>
<dbReference type="GO" id="GO:0009880">
    <property type="term" value="P:embryonic pattern specification"/>
    <property type="evidence" value="ECO:0007669"/>
    <property type="project" value="TreeGrafter"/>
</dbReference>
<evidence type="ECO:0000259" key="12">
    <source>
        <dbReference type="PROSITE" id="PS50157"/>
    </source>
</evidence>
<dbReference type="SUPFAM" id="SSF57667">
    <property type="entry name" value="beta-beta-alpha zinc fingers"/>
    <property type="match status" value="1"/>
</dbReference>
<sequence length="731" mass="78173">MDLAGALRMDDLSKTDLFDFVCPDTPAAFRLRDLGLHLFPVEEDTSVGTVTGHHQQQSSASGAGGDGGGGKQLVNHHHHHHHHHHQQQHQHHSGGMHFEWLAGTPSPDEGFGSSANSVEGNSSSGSSSTSGGRTDDVFCDDLDNNGWSKTGGNNGGGSGQEYHQPQCASSMEADSTVEPKQQQQNHHHHHHHHHHEQHQELQQQQEQTSNYLSWSNSEQEHNNKGQSSNVNVEPMDLDALLQIVGLPSSGDGMSSGGHIHTGSFLFGPHDTLSSNGDHYGSDQYGDSPMVVKASTVLQDENEGSSSGQLFRNDPFLTATDVKFTLEFATMPTLATLSPLPPVSTLKPIGSTSFGGGSDSLLRSALQGKQVATAVPVSATATATTTASSYQTSKPSAHPELRKALSTPVHSFKSVKVGGVMENSSVHSADPATPPLTPLGSALSNNPTYSDCSSPQQHQQQRHHCLLDSNAASSPMSDISSRTSPVRSGSNVHYDNRHDAGGPTSLKENGNGNTIMSIGNIFSGDYQYDGPDRTSNSSHPVGEENCLTTIEDLLMCNIEDLDKLKTFEKEVAESLKHICTTTPTGAGEFSSSTASSTGAPSTLAGNSQTATARPTGAQPVAKTRKKRGSKKKKLTELAAQLANDEDSSRMLEPGEAVGVETGTRRERLLHYCSICTKGFKDKYSVNVHIRTHTGEKPFSCPLCGKNFRQKAHLAKHQQTHTKMSAGVTKSKR</sequence>
<comment type="subcellular location">
    <subcellularLocation>
        <location evidence="1">Nucleus</location>
    </subcellularLocation>
</comment>
<dbReference type="GO" id="GO:0000977">
    <property type="term" value="F:RNA polymerase II transcription regulatory region sequence-specific DNA binding"/>
    <property type="evidence" value="ECO:0007669"/>
    <property type="project" value="TreeGrafter"/>
</dbReference>
<organism evidence="13 14">
    <name type="scientific">Daphnia galeata</name>
    <dbReference type="NCBI Taxonomy" id="27404"/>
    <lineage>
        <taxon>Eukaryota</taxon>
        <taxon>Metazoa</taxon>
        <taxon>Ecdysozoa</taxon>
        <taxon>Arthropoda</taxon>
        <taxon>Crustacea</taxon>
        <taxon>Branchiopoda</taxon>
        <taxon>Diplostraca</taxon>
        <taxon>Cladocera</taxon>
        <taxon>Anomopoda</taxon>
        <taxon>Daphniidae</taxon>
        <taxon>Daphnia</taxon>
    </lineage>
</organism>
<reference evidence="13" key="1">
    <citation type="submission" date="2021-11" db="EMBL/GenBank/DDBJ databases">
        <authorList>
            <person name="Schell T."/>
        </authorList>
    </citation>
    <scope>NUCLEOTIDE SEQUENCE</scope>
    <source>
        <strain evidence="13">M5</strain>
    </source>
</reference>